<dbReference type="SMART" id="SM00382">
    <property type="entry name" value="AAA"/>
    <property type="match status" value="1"/>
</dbReference>
<dbReference type="GO" id="GO:0005524">
    <property type="term" value="F:ATP binding"/>
    <property type="evidence" value="ECO:0007669"/>
    <property type="project" value="UniProtKB-UniRule"/>
</dbReference>
<evidence type="ECO:0000313" key="15">
    <source>
        <dbReference type="Proteomes" id="UP000667802"/>
    </source>
</evidence>
<dbReference type="SUPFAM" id="SSF48295">
    <property type="entry name" value="TrpR-like"/>
    <property type="match status" value="1"/>
</dbReference>
<dbReference type="InterPro" id="IPR020591">
    <property type="entry name" value="Chromosome_initiator_DnaA-like"/>
</dbReference>
<dbReference type="SUPFAM" id="SSF52540">
    <property type="entry name" value="P-loop containing nucleoside triphosphate hydrolases"/>
    <property type="match status" value="1"/>
</dbReference>
<dbReference type="Pfam" id="PF11638">
    <property type="entry name" value="DnaA_N"/>
    <property type="match status" value="1"/>
</dbReference>
<dbReference type="InterPro" id="IPR027417">
    <property type="entry name" value="P-loop_NTPase"/>
</dbReference>
<name>A0AAP5IDR4_9CYAN</name>
<dbReference type="SMART" id="SM00760">
    <property type="entry name" value="Bac_DnaA_C"/>
    <property type="match status" value="1"/>
</dbReference>
<evidence type="ECO:0000256" key="9">
    <source>
        <dbReference type="NCBIfam" id="TIGR00362"/>
    </source>
</evidence>
<dbReference type="InterPro" id="IPR013159">
    <property type="entry name" value="DnaA_C"/>
</dbReference>
<dbReference type="GO" id="GO:0006270">
    <property type="term" value="P:DNA replication initiation"/>
    <property type="evidence" value="ECO:0007669"/>
    <property type="project" value="UniProtKB-UniRule"/>
</dbReference>
<dbReference type="InterPro" id="IPR003593">
    <property type="entry name" value="AAA+_ATPase"/>
</dbReference>
<dbReference type="GO" id="GO:0003688">
    <property type="term" value="F:DNA replication origin binding"/>
    <property type="evidence" value="ECO:0007669"/>
    <property type="project" value="UniProtKB-UniRule"/>
</dbReference>
<evidence type="ECO:0000256" key="4">
    <source>
        <dbReference type="ARBA" id="ARBA00022741"/>
    </source>
</evidence>
<dbReference type="InterPro" id="IPR010921">
    <property type="entry name" value="Trp_repressor/repl_initiator"/>
</dbReference>
<dbReference type="PROSITE" id="PS01008">
    <property type="entry name" value="DNAA"/>
    <property type="match status" value="1"/>
</dbReference>
<feature type="region of interest" description="Domain IV, binds dsDNA" evidence="8">
    <location>
        <begin position="335"/>
        <end position="458"/>
    </location>
</feature>
<dbReference type="InterPro" id="IPR013317">
    <property type="entry name" value="DnaA_dom"/>
</dbReference>
<dbReference type="NCBIfam" id="TIGR00362">
    <property type="entry name" value="DnaA"/>
    <property type="match status" value="1"/>
</dbReference>
<keyword evidence="6 8" id="KW-0446">Lipid-binding</keyword>
<dbReference type="PRINTS" id="PR00051">
    <property type="entry name" value="DNAA"/>
</dbReference>
<comment type="caution">
    <text evidence="8">Lacks conserved residue(s) required for the propagation of feature annotation.</text>
</comment>
<feature type="domain" description="Chromosomal replication initiator DnaA C-terminal" evidence="13">
    <location>
        <begin position="360"/>
        <end position="429"/>
    </location>
</feature>
<reference evidence="15" key="1">
    <citation type="journal article" date="2021" name="Science">
        <title>Hunting the eagle killer: A cyanobacterial neurotoxin causes vacuolar myelinopathy.</title>
        <authorList>
            <person name="Breinlinger S."/>
            <person name="Phillips T.J."/>
            <person name="Haram B.N."/>
            <person name="Mares J."/>
            <person name="Martinez Yerena J.A."/>
            <person name="Hrouzek P."/>
            <person name="Sobotka R."/>
            <person name="Henderson W.M."/>
            <person name="Schmieder P."/>
            <person name="Williams S.M."/>
            <person name="Lauderdale J.D."/>
            <person name="Wilde H.D."/>
            <person name="Gerrin W."/>
            <person name="Kust A."/>
            <person name="Washington J.W."/>
            <person name="Wagner C."/>
            <person name="Geier B."/>
            <person name="Liebeke M."/>
            <person name="Enke H."/>
            <person name="Niedermeyer T.H.J."/>
            <person name="Wilde S.B."/>
        </authorList>
    </citation>
    <scope>NUCLEOTIDE SEQUENCE [LARGE SCALE GENOMIC DNA]</scope>
    <source>
        <strain evidence="15">Thurmond2011</strain>
    </source>
</reference>
<dbReference type="InterPro" id="IPR024633">
    <property type="entry name" value="DnaA_N_dom"/>
</dbReference>
<feature type="domain" description="AAA+ ATPase" evidence="12">
    <location>
        <begin position="151"/>
        <end position="279"/>
    </location>
</feature>
<keyword evidence="7 8" id="KW-0238">DNA-binding</keyword>
<evidence type="ECO:0000256" key="7">
    <source>
        <dbReference type="ARBA" id="ARBA00023125"/>
    </source>
</evidence>
<feature type="binding site" evidence="8">
    <location>
        <position position="166"/>
    </location>
    <ligand>
        <name>ATP</name>
        <dbReference type="ChEBI" id="CHEBI:30616"/>
    </ligand>
</feature>
<dbReference type="Gene3D" id="3.40.50.300">
    <property type="entry name" value="P-loop containing nucleotide triphosphate hydrolases"/>
    <property type="match status" value="1"/>
</dbReference>
<dbReference type="PANTHER" id="PTHR30050:SF2">
    <property type="entry name" value="CHROMOSOMAL REPLICATION INITIATOR PROTEIN DNAA"/>
    <property type="match status" value="1"/>
</dbReference>
<evidence type="ECO:0000256" key="1">
    <source>
        <dbReference type="ARBA" id="ARBA00006583"/>
    </source>
</evidence>
<feature type="binding site" evidence="8">
    <location>
        <position position="164"/>
    </location>
    <ligand>
        <name>ATP</name>
        <dbReference type="ChEBI" id="CHEBI:30616"/>
    </ligand>
</feature>
<dbReference type="GO" id="GO:0008289">
    <property type="term" value="F:lipid binding"/>
    <property type="evidence" value="ECO:0007669"/>
    <property type="project" value="UniProtKB-KW"/>
</dbReference>
<evidence type="ECO:0000256" key="3">
    <source>
        <dbReference type="ARBA" id="ARBA00022705"/>
    </source>
</evidence>
<evidence type="ECO:0000256" key="2">
    <source>
        <dbReference type="ARBA" id="ARBA00022490"/>
    </source>
</evidence>
<dbReference type="InterPro" id="IPR001957">
    <property type="entry name" value="Chromosome_initiator_DnaA"/>
</dbReference>
<dbReference type="EMBL" id="JAALHA020000026">
    <property type="protein sequence ID" value="MDR9899626.1"/>
    <property type="molecule type" value="Genomic_DNA"/>
</dbReference>
<dbReference type="GO" id="GO:0005737">
    <property type="term" value="C:cytoplasm"/>
    <property type="evidence" value="ECO:0007669"/>
    <property type="project" value="UniProtKB-SubCell"/>
</dbReference>
<comment type="subcellular location">
    <subcellularLocation>
        <location evidence="8">Cytoplasm</location>
    </subcellularLocation>
</comment>
<evidence type="ECO:0000256" key="10">
    <source>
        <dbReference type="RuleBase" id="RU000577"/>
    </source>
</evidence>
<evidence type="ECO:0000259" key="12">
    <source>
        <dbReference type="SMART" id="SM00382"/>
    </source>
</evidence>
<evidence type="ECO:0000256" key="8">
    <source>
        <dbReference type="HAMAP-Rule" id="MF_00377"/>
    </source>
</evidence>
<dbReference type="Gene3D" id="1.10.8.60">
    <property type="match status" value="1"/>
</dbReference>
<comment type="caution">
    <text evidence="14">The sequence shown here is derived from an EMBL/GenBank/DDBJ whole genome shotgun (WGS) entry which is preliminary data.</text>
</comment>
<keyword evidence="4 8" id="KW-0547">Nucleotide-binding</keyword>
<dbReference type="PANTHER" id="PTHR30050">
    <property type="entry name" value="CHROMOSOMAL REPLICATION INITIATOR PROTEIN DNAA"/>
    <property type="match status" value="1"/>
</dbReference>
<feature type="binding site" evidence="8">
    <location>
        <position position="165"/>
    </location>
    <ligand>
        <name>ATP</name>
        <dbReference type="ChEBI" id="CHEBI:30616"/>
    </ligand>
</feature>
<dbReference type="FunFam" id="3.40.50.300:FF:000150">
    <property type="entry name" value="Chromosomal replication initiator protein DnaA"/>
    <property type="match status" value="1"/>
</dbReference>
<feature type="region of interest" description="Domain III, AAA+ region" evidence="8">
    <location>
        <begin position="118"/>
        <end position="334"/>
    </location>
</feature>
<keyword evidence="3 8" id="KW-0235">DNA replication</keyword>
<dbReference type="Proteomes" id="UP000667802">
    <property type="component" value="Unassembled WGS sequence"/>
</dbReference>
<comment type="function">
    <text evidence="8 10">Plays an essential role in the initiation and regulation of chromosomal replication. ATP-DnaA binds to the origin of replication (oriC) to initiate formation of the DNA replication initiation complex once per cell cycle. Binds the DnaA box (a 9 base pair repeat at the origin) and separates the double-stranded (ds)DNA. Forms a right-handed helical filament on oriC DNA; dsDNA binds to the exterior of the filament while single-stranded (ss)DNA is stabiized in the filament's interior. The ATP-DnaA-oriC complex binds and stabilizes one strand of the AT-rich DNA unwinding element (DUE), permitting loading of DNA polymerase. After initiation quickly degrades to an ADP-DnaA complex that is not apt for DNA replication. Binds acidic phospholipids.</text>
</comment>
<feature type="binding site" evidence="8">
    <location>
        <position position="162"/>
    </location>
    <ligand>
        <name>ATP</name>
        <dbReference type="ChEBI" id="CHEBI:30616"/>
    </ligand>
</feature>
<comment type="domain">
    <text evidence="8">Domain I is involved in oligomerization and binding regulators, domain II is flexibile and of varying length in different bacteria, domain III forms the AAA+ region, while domain IV binds dsDNA.</text>
</comment>
<dbReference type="GO" id="GO:0005886">
    <property type="term" value="C:plasma membrane"/>
    <property type="evidence" value="ECO:0007669"/>
    <property type="project" value="TreeGrafter"/>
</dbReference>
<evidence type="ECO:0000256" key="6">
    <source>
        <dbReference type="ARBA" id="ARBA00023121"/>
    </source>
</evidence>
<dbReference type="InterPro" id="IPR038454">
    <property type="entry name" value="DnaA_N_sf"/>
</dbReference>
<dbReference type="GO" id="GO:0006275">
    <property type="term" value="P:regulation of DNA replication"/>
    <property type="evidence" value="ECO:0007669"/>
    <property type="project" value="UniProtKB-UniRule"/>
</dbReference>
<comment type="similarity">
    <text evidence="1 8 11">Belongs to the DnaA family.</text>
</comment>
<dbReference type="Pfam" id="PF00308">
    <property type="entry name" value="Bac_DnaA"/>
    <property type="match status" value="1"/>
</dbReference>
<dbReference type="Gene3D" id="3.30.300.180">
    <property type="match status" value="1"/>
</dbReference>
<dbReference type="CDD" id="cd00009">
    <property type="entry name" value="AAA"/>
    <property type="match status" value="1"/>
</dbReference>
<dbReference type="HAMAP" id="MF_00377">
    <property type="entry name" value="DnaA_bact"/>
    <property type="match status" value="1"/>
</dbReference>
<proteinExistence type="inferred from homology"/>
<dbReference type="Gene3D" id="1.10.1750.10">
    <property type="match status" value="1"/>
</dbReference>
<evidence type="ECO:0000259" key="13">
    <source>
        <dbReference type="SMART" id="SM00760"/>
    </source>
</evidence>
<protein>
    <recommendedName>
        <fullName evidence="8 9">Chromosomal replication initiator protein DnaA</fullName>
    </recommendedName>
</protein>
<dbReference type="InterPro" id="IPR018312">
    <property type="entry name" value="Chromosome_initiator_DnaA_CS"/>
</dbReference>
<comment type="subunit">
    <text evidence="8">Oligomerizes as a right-handed, spiral filament on DNA at oriC.</text>
</comment>
<keyword evidence="5 8" id="KW-0067">ATP-binding</keyword>
<evidence type="ECO:0000313" key="14">
    <source>
        <dbReference type="EMBL" id="MDR9899626.1"/>
    </source>
</evidence>
<feature type="region of interest" description="Domain I, interacts with DnaA modulators" evidence="8">
    <location>
        <begin position="1"/>
        <end position="94"/>
    </location>
</feature>
<dbReference type="RefSeq" id="WP_208348666.1">
    <property type="nucleotide sequence ID" value="NZ_JAALHA020000026.1"/>
</dbReference>
<accession>A0AAP5IDR4</accession>
<dbReference type="Pfam" id="PF08299">
    <property type="entry name" value="Bac_DnaA_C"/>
    <property type="match status" value="1"/>
</dbReference>
<organism evidence="14 15">
    <name type="scientific">Aetokthonos hydrillicola Thurmond2011</name>
    <dbReference type="NCBI Taxonomy" id="2712845"/>
    <lineage>
        <taxon>Bacteria</taxon>
        <taxon>Bacillati</taxon>
        <taxon>Cyanobacteriota</taxon>
        <taxon>Cyanophyceae</taxon>
        <taxon>Nostocales</taxon>
        <taxon>Hapalosiphonaceae</taxon>
        <taxon>Aetokthonos</taxon>
    </lineage>
</organism>
<sequence>MEITIESLWSQVLERLQLELSRPTFETWIKTASAERLENNSLVIRTPNPFARNWLQKYYIKTLGNVVKDILGYPVEIYITVAKGDEVSPEGEREISWGLPPQNSSAESIPKNKATTTDLNLKYVFSRFVVGANNRMAHAAALAVAESPGREFNPLFLCGGVGLGKTHLMQAIGHYRSEICPDSRIFYVSTERFTNDLITAIRKDSMQNFRDHYRAADVLLVDDIQFIEGKEYTQEEFFHTFNTLHEAGKQVVLASDRPPNQIPRLQERLCSRFSMGLIADIQPPDLETRMAILQKKAEYENIRLPRDVIEYIASHYTSNIRELEGALIRSVAYISIWGLPMTVENIAPVLEPPTQKVETTPEIILTIVADAFDVSVEDLKSNSRRREISWARQIGMYLMRQHTDLSLPRIGEEFGGKDHTTVIYSCEKITQLRETDQALSQRLRQLSDRINMTSRPLK</sequence>
<dbReference type="CDD" id="cd06571">
    <property type="entry name" value="Bac_DnaA_C"/>
    <property type="match status" value="1"/>
</dbReference>
<keyword evidence="15" id="KW-1185">Reference proteome</keyword>
<evidence type="ECO:0000256" key="5">
    <source>
        <dbReference type="ARBA" id="ARBA00022840"/>
    </source>
</evidence>
<dbReference type="AlphaFoldDB" id="A0AAP5IDR4"/>
<gene>
    <name evidence="8 14" type="primary">dnaA</name>
    <name evidence="14" type="ORF">G7B40_034470</name>
</gene>
<evidence type="ECO:0000256" key="11">
    <source>
        <dbReference type="RuleBase" id="RU004227"/>
    </source>
</evidence>
<keyword evidence="2 8" id="KW-0963">Cytoplasm</keyword>